<feature type="compositionally biased region" description="Low complexity" evidence="7">
    <location>
        <begin position="351"/>
        <end position="366"/>
    </location>
</feature>
<evidence type="ECO:0000259" key="9">
    <source>
        <dbReference type="PROSITE" id="PS51293"/>
    </source>
</evidence>
<name>A0AAV9INY1_CYACA</name>
<dbReference type="FunFam" id="1.10.10.60:FF:000012">
    <property type="entry name" value="Metastasis-associated 1 family, member 3"/>
    <property type="match status" value="1"/>
</dbReference>
<evidence type="ECO:0000256" key="5">
    <source>
        <dbReference type="ARBA" id="ARBA00023242"/>
    </source>
</evidence>
<dbReference type="GO" id="GO:0005667">
    <property type="term" value="C:transcription regulator complex"/>
    <property type="evidence" value="ECO:0007669"/>
    <property type="project" value="TreeGrafter"/>
</dbReference>
<dbReference type="PROSITE" id="PS50016">
    <property type="entry name" value="ZF_PHD_2"/>
    <property type="match status" value="1"/>
</dbReference>
<gene>
    <name evidence="10" type="ORF">CDCA_CDCA01G0045</name>
</gene>
<keyword evidence="2 6" id="KW-0863">Zinc-finger</keyword>
<keyword evidence="11" id="KW-1185">Reference proteome</keyword>
<feature type="compositionally biased region" description="Basic and acidic residues" evidence="7">
    <location>
        <begin position="1"/>
        <end position="14"/>
    </location>
</feature>
<sequence length="745" mass="77678">MARVREGMGARGEDGGVDATRRAHKRQRASTALAAATSTTVGRRAPTAHGSLSEPVGQAVTEVGAVTETATSARISSDAVPMRGPALDDMVCTVCGVNENDELVLLCEICNGARHTYCCVPPLSCVPDEDYICPECMLGGNGGDAERPGMEMHSSGSAGMAASASRAESSSGAAVDISGVQGEVQSTIRVETGESSSGERHAAYAEEVREETADDASMGHLHPTVVQDSEGGGAGGGAPVNEVGGEGDASVGVVGVEEEMEAVGEGASGASAPVESAVLEAAAVADADGTPGGGALDATAQSREVSDATNKEAPVEAANAEDVVVVGATNLEAGESGGAEDISVQAQPIQAEAESSHAAATTEGTAPDASEDAEDVVTPAADTTPEAVSPPTAATSAEEIVATAAADTSTTAAAPASAAAGPSAGGAESEPPRTKRATAGRTKQIKEELAATAPSLPAPPPTAPAVAPRTSGSRAHLDSLHRSARRVTPRIGDAYQVDVSRLPPTPRDIGASRFVADETRRQCAAFSAKVLDTPMHLLWRPPPSRDAAVRAYLEQCSRLLEMRYGLPITPEQEYYLLLLLLQCHYDDHAAYRVVHETDALSPHRVDSTAWSTDERSLFARGIVEHGKQFRLIRRHLLPHRSVPELVRYYYRKHKQLIEQQMSSATGHYGYLYDDGEEPPPHAQPFPSAVFTTLLRIQARTAGDGFPFPGWFRTHLMAVREVRRLRTAEAIGRHAAGATRASPTVV</sequence>
<dbReference type="InterPro" id="IPR001965">
    <property type="entry name" value="Znf_PHD"/>
</dbReference>
<feature type="region of interest" description="Disordered" evidence="7">
    <location>
        <begin position="226"/>
        <end position="246"/>
    </location>
</feature>
<dbReference type="PANTHER" id="PTHR16089:SF28">
    <property type="entry name" value="REST COREPRESSOR"/>
    <property type="match status" value="1"/>
</dbReference>
<evidence type="ECO:0000256" key="2">
    <source>
        <dbReference type="ARBA" id="ARBA00022771"/>
    </source>
</evidence>
<evidence type="ECO:0000256" key="3">
    <source>
        <dbReference type="ARBA" id="ARBA00022833"/>
    </source>
</evidence>
<dbReference type="Proteomes" id="UP001301350">
    <property type="component" value="Unassembled WGS sequence"/>
</dbReference>
<accession>A0AAV9INY1</accession>
<dbReference type="SMART" id="SM00717">
    <property type="entry name" value="SANT"/>
    <property type="match status" value="1"/>
</dbReference>
<keyword evidence="3" id="KW-0862">Zinc</keyword>
<evidence type="ECO:0000256" key="4">
    <source>
        <dbReference type="ARBA" id="ARBA00023125"/>
    </source>
</evidence>
<evidence type="ECO:0000259" key="8">
    <source>
        <dbReference type="PROSITE" id="PS50016"/>
    </source>
</evidence>
<evidence type="ECO:0000256" key="1">
    <source>
        <dbReference type="ARBA" id="ARBA00022723"/>
    </source>
</evidence>
<keyword evidence="4" id="KW-0238">DNA-binding</keyword>
<dbReference type="GO" id="GO:0006357">
    <property type="term" value="P:regulation of transcription by RNA polymerase II"/>
    <property type="evidence" value="ECO:0007669"/>
    <property type="project" value="TreeGrafter"/>
</dbReference>
<protein>
    <submittedName>
        <fullName evidence="10">Uncharacterized protein</fullName>
    </submittedName>
</protein>
<dbReference type="PANTHER" id="PTHR16089">
    <property type="entry name" value="REST COREPRESSOR COREST PROTEIN-RELATED"/>
    <property type="match status" value="1"/>
</dbReference>
<dbReference type="PROSITE" id="PS51293">
    <property type="entry name" value="SANT"/>
    <property type="match status" value="1"/>
</dbReference>
<dbReference type="InterPro" id="IPR009057">
    <property type="entry name" value="Homeodomain-like_sf"/>
</dbReference>
<evidence type="ECO:0000256" key="7">
    <source>
        <dbReference type="SAM" id="MobiDB-lite"/>
    </source>
</evidence>
<dbReference type="Pfam" id="PF00628">
    <property type="entry name" value="PHD"/>
    <property type="match status" value="1"/>
</dbReference>
<dbReference type="InterPro" id="IPR001005">
    <property type="entry name" value="SANT/Myb"/>
</dbReference>
<dbReference type="InterPro" id="IPR051066">
    <property type="entry name" value="Trans_reg/Corepressor"/>
</dbReference>
<comment type="caution">
    <text evidence="10">The sequence shown here is derived from an EMBL/GenBank/DDBJ whole genome shotgun (WGS) entry which is preliminary data.</text>
</comment>
<dbReference type="GO" id="GO:0008270">
    <property type="term" value="F:zinc ion binding"/>
    <property type="evidence" value="ECO:0007669"/>
    <property type="project" value="UniProtKB-KW"/>
</dbReference>
<feature type="region of interest" description="Disordered" evidence="7">
    <location>
        <begin position="147"/>
        <end position="174"/>
    </location>
</feature>
<dbReference type="AlphaFoldDB" id="A0AAV9INY1"/>
<feature type="region of interest" description="Disordered" evidence="7">
    <location>
        <begin position="1"/>
        <end position="56"/>
    </location>
</feature>
<dbReference type="InterPro" id="IPR011011">
    <property type="entry name" value="Znf_FYVE_PHD"/>
</dbReference>
<dbReference type="GO" id="GO:0003714">
    <property type="term" value="F:transcription corepressor activity"/>
    <property type="evidence" value="ECO:0007669"/>
    <property type="project" value="TreeGrafter"/>
</dbReference>
<feature type="compositionally biased region" description="Low complexity" evidence="7">
    <location>
        <begin position="154"/>
        <end position="174"/>
    </location>
</feature>
<organism evidence="10 11">
    <name type="scientific">Cyanidium caldarium</name>
    <name type="common">Red alga</name>
    <dbReference type="NCBI Taxonomy" id="2771"/>
    <lineage>
        <taxon>Eukaryota</taxon>
        <taxon>Rhodophyta</taxon>
        <taxon>Bangiophyceae</taxon>
        <taxon>Cyanidiales</taxon>
        <taxon>Cyanidiaceae</taxon>
        <taxon>Cyanidium</taxon>
    </lineage>
</organism>
<dbReference type="InterPro" id="IPR019787">
    <property type="entry name" value="Znf_PHD-finger"/>
</dbReference>
<dbReference type="Gene3D" id="1.10.10.60">
    <property type="entry name" value="Homeodomain-like"/>
    <property type="match status" value="1"/>
</dbReference>
<keyword evidence="5" id="KW-0539">Nucleus</keyword>
<feature type="region of interest" description="Disordered" evidence="7">
    <location>
        <begin position="288"/>
        <end position="316"/>
    </location>
</feature>
<feature type="domain" description="SANT" evidence="9">
    <location>
        <begin position="605"/>
        <end position="657"/>
    </location>
</feature>
<keyword evidence="1" id="KW-0479">Metal-binding</keyword>
<dbReference type="SUPFAM" id="SSF46689">
    <property type="entry name" value="Homeodomain-like"/>
    <property type="match status" value="1"/>
</dbReference>
<dbReference type="SUPFAM" id="SSF57903">
    <property type="entry name" value="FYVE/PHD zinc finger"/>
    <property type="match status" value="1"/>
</dbReference>
<feature type="domain" description="PHD-type" evidence="8">
    <location>
        <begin position="89"/>
        <end position="139"/>
    </location>
</feature>
<dbReference type="GO" id="GO:0003677">
    <property type="term" value="F:DNA binding"/>
    <property type="evidence" value="ECO:0007669"/>
    <property type="project" value="UniProtKB-KW"/>
</dbReference>
<dbReference type="Gene3D" id="3.30.40.10">
    <property type="entry name" value="Zinc/RING finger domain, C3HC4 (zinc finger)"/>
    <property type="match status" value="1"/>
</dbReference>
<proteinExistence type="predicted"/>
<evidence type="ECO:0000313" key="11">
    <source>
        <dbReference type="Proteomes" id="UP001301350"/>
    </source>
</evidence>
<evidence type="ECO:0000313" key="10">
    <source>
        <dbReference type="EMBL" id="KAK4534020.1"/>
    </source>
</evidence>
<dbReference type="InterPro" id="IPR017884">
    <property type="entry name" value="SANT_dom"/>
</dbReference>
<dbReference type="GO" id="GO:0000118">
    <property type="term" value="C:histone deacetylase complex"/>
    <property type="evidence" value="ECO:0007669"/>
    <property type="project" value="TreeGrafter"/>
</dbReference>
<dbReference type="EMBL" id="JANCYW010000001">
    <property type="protein sequence ID" value="KAK4534020.1"/>
    <property type="molecule type" value="Genomic_DNA"/>
</dbReference>
<feature type="compositionally biased region" description="Low complexity" evidence="7">
    <location>
        <begin position="29"/>
        <end position="40"/>
    </location>
</feature>
<feature type="region of interest" description="Disordered" evidence="7">
    <location>
        <begin position="348"/>
        <end position="481"/>
    </location>
</feature>
<feature type="compositionally biased region" description="Low complexity" evidence="7">
    <location>
        <begin position="402"/>
        <end position="429"/>
    </location>
</feature>
<dbReference type="CDD" id="cd15543">
    <property type="entry name" value="PHD_RSF1"/>
    <property type="match status" value="1"/>
</dbReference>
<dbReference type="InterPro" id="IPR013083">
    <property type="entry name" value="Znf_RING/FYVE/PHD"/>
</dbReference>
<evidence type="ECO:0000256" key="6">
    <source>
        <dbReference type="PROSITE-ProRule" id="PRU00146"/>
    </source>
</evidence>
<feature type="compositionally biased region" description="Basic and acidic residues" evidence="7">
    <location>
        <begin position="304"/>
        <end position="314"/>
    </location>
</feature>
<dbReference type="SMART" id="SM00249">
    <property type="entry name" value="PHD"/>
    <property type="match status" value="1"/>
</dbReference>
<reference evidence="10 11" key="1">
    <citation type="submission" date="2022-07" db="EMBL/GenBank/DDBJ databases">
        <title>Genome-wide signatures of adaptation to extreme environments.</title>
        <authorList>
            <person name="Cho C.H."/>
            <person name="Yoon H.S."/>
        </authorList>
    </citation>
    <scope>NUCLEOTIDE SEQUENCE [LARGE SCALE GENOMIC DNA]</scope>
    <source>
        <strain evidence="10 11">DBV 063 E5</strain>
    </source>
</reference>